<keyword evidence="1" id="KW-0812">Transmembrane</keyword>
<dbReference type="Proteomes" id="UP000011607">
    <property type="component" value="Unassembled WGS sequence"/>
</dbReference>
<protein>
    <submittedName>
        <fullName evidence="2">Uncharacterized protein</fullName>
    </submittedName>
</protein>
<accession>M0LI76</accession>
<keyword evidence="1" id="KW-0472">Membrane</keyword>
<keyword evidence="3" id="KW-1185">Reference proteome</keyword>
<name>M0LI76_9EURY</name>
<keyword evidence="1" id="KW-1133">Transmembrane helix</keyword>
<evidence type="ECO:0000256" key="1">
    <source>
        <dbReference type="SAM" id="Phobius"/>
    </source>
</evidence>
<dbReference type="eggNOG" id="arCOG10783">
    <property type="taxonomic scope" value="Archaea"/>
</dbReference>
<sequence length="84" mass="8877">MDVIPAADRGGPTRFETAIIAPSKLPIMNLAAFLLATLVAHVGFAAFVTGHAHLTDQEAGNWPYITLALGLAGVAGYFFYDELS</sequence>
<feature type="transmembrane region" description="Helical" evidence="1">
    <location>
        <begin position="30"/>
        <end position="50"/>
    </location>
</feature>
<proteinExistence type="predicted"/>
<evidence type="ECO:0000313" key="3">
    <source>
        <dbReference type="Proteomes" id="UP000011607"/>
    </source>
</evidence>
<dbReference type="AlphaFoldDB" id="M0LI76"/>
<dbReference type="EMBL" id="AOMA01000142">
    <property type="protein sequence ID" value="EMA33327.1"/>
    <property type="molecule type" value="Genomic_DNA"/>
</dbReference>
<evidence type="ECO:0000313" key="2">
    <source>
        <dbReference type="EMBL" id="EMA33327.1"/>
    </source>
</evidence>
<reference evidence="2 3" key="1">
    <citation type="journal article" date="2014" name="PLoS Genet.">
        <title>Phylogenetically driven sequencing of extremely halophilic archaea reveals strategies for static and dynamic osmo-response.</title>
        <authorList>
            <person name="Becker E.A."/>
            <person name="Seitzer P.M."/>
            <person name="Tritt A."/>
            <person name="Larsen D."/>
            <person name="Krusor M."/>
            <person name="Yao A.I."/>
            <person name="Wu D."/>
            <person name="Madern D."/>
            <person name="Eisen J.A."/>
            <person name="Darling A.E."/>
            <person name="Facciotti M.T."/>
        </authorList>
    </citation>
    <scope>NUCLEOTIDE SEQUENCE [LARGE SCALE GENOMIC DNA]</scope>
    <source>
        <strain evidence="2 3">JCM 10879</strain>
    </source>
</reference>
<gene>
    <name evidence="2" type="ORF">C446_13884</name>
</gene>
<comment type="caution">
    <text evidence="2">The sequence shown here is derived from an EMBL/GenBank/DDBJ whole genome shotgun (WGS) entry which is preliminary data.</text>
</comment>
<organism evidence="2 3">
    <name type="scientific">Halobiforma nitratireducens JCM 10879</name>
    <dbReference type="NCBI Taxonomy" id="1227454"/>
    <lineage>
        <taxon>Archaea</taxon>
        <taxon>Methanobacteriati</taxon>
        <taxon>Methanobacteriota</taxon>
        <taxon>Stenosarchaea group</taxon>
        <taxon>Halobacteria</taxon>
        <taxon>Halobacteriales</taxon>
        <taxon>Natrialbaceae</taxon>
        <taxon>Halobiforma</taxon>
    </lineage>
</organism>
<feature type="transmembrane region" description="Helical" evidence="1">
    <location>
        <begin position="62"/>
        <end position="80"/>
    </location>
</feature>